<name>A0A6P8C6B9_PUNGR</name>
<keyword evidence="2" id="KW-1185">Reference proteome</keyword>
<dbReference type="RefSeq" id="XP_031378330.1">
    <property type="nucleotide sequence ID" value="XM_031522470.1"/>
</dbReference>
<dbReference type="AlphaFoldDB" id="A0A6P8C6B9"/>
<protein>
    <submittedName>
        <fullName evidence="3">Uncharacterized protein LOC116193726</fullName>
    </submittedName>
</protein>
<organism evidence="2 3">
    <name type="scientific">Punica granatum</name>
    <name type="common">Pomegranate</name>
    <dbReference type="NCBI Taxonomy" id="22663"/>
    <lineage>
        <taxon>Eukaryota</taxon>
        <taxon>Viridiplantae</taxon>
        <taxon>Streptophyta</taxon>
        <taxon>Embryophyta</taxon>
        <taxon>Tracheophyta</taxon>
        <taxon>Spermatophyta</taxon>
        <taxon>Magnoliopsida</taxon>
        <taxon>eudicotyledons</taxon>
        <taxon>Gunneridae</taxon>
        <taxon>Pentapetalae</taxon>
        <taxon>rosids</taxon>
        <taxon>malvids</taxon>
        <taxon>Myrtales</taxon>
        <taxon>Lythraceae</taxon>
        <taxon>Punica</taxon>
    </lineage>
</organism>
<reference evidence="2" key="1">
    <citation type="journal article" date="2020" name="Plant Biotechnol. J.">
        <title>The pomegranate (Punica granatum L.) draft genome dissects genetic divergence between soft- and hard-seeded cultivars.</title>
        <authorList>
            <person name="Luo X."/>
            <person name="Li H."/>
            <person name="Wu Z."/>
            <person name="Yao W."/>
            <person name="Zhao P."/>
            <person name="Cao D."/>
            <person name="Yu H."/>
            <person name="Li K."/>
            <person name="Poudel K."/>
            <person name="Zhao D."/>
            <person name="Zhang F."/>
            <person name="Xia X."/>
            <person name="Chen L."/>
            <person name="Wang Q."/>
            <person name="Jing D."/>
            <person name="Cao S."/>
        </authorList>
    </citation>
    <scope>NUCLEOTIDE SEQUENCE [LARGE SCALE GENOMIC DNA]</scope>
    <source>
        <strain evidence="2">cv. Tunisia</strain>
    </source>
</reference>
<evidence type="ECO:0000313" key="2">
    <source>
        <dbReference type="Proteomes" id="UP000515151"/>
    </source>
</evidence>
<evidence type="ECO:0000256" key="1">
    <source>
        <dbReference type="SAM" id="MobiDB-lite"/>
    </source>
</evidence>
<feature type="region of interest" description="Disordered" evidence="1">
    <location>
        <begin position="32"/>
        <end position="71"/>
    </location>
</feature>
<gene>
    <name evidence="3" type="primary">LOC116193726</name>
</gene>
<dbReference type="Proteomes" id="UP000515151">
    <property type="component" value="Chromosome 2"/>
</dbReference>
<accession>A0A6P8C6B9</accession>
<feature type="compositionally biased region" description="Polar residues" evidence="1">
    <location>
        <begin position="41"/>
        <end position="52"/>
    </location>
</feature>
<dbReference type="OrthoDB" id="1624952at2759"/>
<reference evidence="3" key="2">
    <citation type="submission" date="2025-08" db="UniProtKB">
        <authorList>
            <consortium name="RefSeq"/>
        </authorList>
    </citation>
    <scope>IDENTIFICATION</scope>
    <source>
        <tissue evidence="3">Leaf</tissue>
    </source>
</reference>
<sequence length="151" mass="17254">MVRDQAKLQELRRVLLDCGARKEPKWRAMWDPTDSLKRTKTNASGGYMASSNPDEDGGLVPPLEGRDAAKRKKRELKMKAKEFEMRHKELEDKKIKAGLKREELMVGSIATEYLERFIFGVVAMFGGEYLQRPNAADVERLLRIGEAPDFV</sequence>
<dbReference type="GeneID" id="116193726"/>
<proteinExistence type="predicted"/>
<evidence type="ECO:0000313" key="3">
    <source>
        <dbReference type="RefSeq" id="XP_031378330.1"/>
    </source>
</evidence>